<dbReference type="EMBL" id="KN831773">
    <property type="protein sequence ID" value="KIM44524.1"/>
    <property type="molecule type" value="Genomic_DNA"/>
</dbReference>
<reference evidence="2" key="2">
    <citation type="submission" date="2015-01" db="EMBL/GenBank/DDBJ databases">
        <title>Evolutionary Origins and Diversification of the Mycorrhizal Mutualists.</title>
        <authorList>
            <consortium name="DOE Joint Genome Institute"/>
            <consortium name="Mycorrhizal Genomics Consortium"/>
            <person name="Kohler A."/>
            <person name="Kuo A."/>
            <person name="Nagy L.G."/>
            <person name="Floudas D."/>
            <person name="Copeland A."/>
            <person name="Barry K.W."/>
            <person name="Cichocki N."/>
            <person name="Veneault-Fourrey C."/>
            <person name="LaButti K."/>
            <person name="Lindquist E.A."/>
            <person name="Lipzen A."/>
            <person name="Lundell T."/>
            <person name="Morin E."/>
            <person name="Murat C."/>
            <person name="Riley R."/>
            <person name="Ohm R."/>
            <person name="Sun H."/>
            <person name="Tunlid A."/>
            <person name="Henrissat B."/>
            <person name="Grigoriev I.V."/>
            <person name="Hibbett D.S."/>
            <person name="Martin F."/>
        </authorList>
    </citation>
    <scope>NUCLEOTIDE SEQUENCE [LARGE SCALE GENOMIC DNA]</scope>
    <source>
        <strain evidence="2">h7</strain>
    </source>
</reference>
<dbReference type="HOGENOM" id="CLU_2004216_0_0_1"/>
<organism evidence="1 2">
    <name type="scientific">Hebeloma cylindrosporum</name>
    <dbReference type="NCBI Taxonomy" id="76867"/>
    <lineage>
        <taxon>Eukaryota</taxon>
        <taxon>Fungi</taxon>
        <taxon>Dikarya</taxon>
        <taxon>Basidiomycota</taxon>
        <taxon>Agaricomycotina</taxon>
        <taxon>Agaricomycetes</taxon>
        <taxon>Agaricomycetidae</taxon>
        <taxon>Agaricales</taxon>
        <taxon>Agaricineae</taxon>
        <taxon>Hymenogastraceae</taxon>
        <taxon>Hebeloma</taxon>
    </lineage>
</organism>
<gene>
    <name evidence="1" type="ORF">M413DRAFT_355252</name>
</gene>
<accession>A0A0C3CK80</accession>
<name>A0A0C3CK80_HEBCY</name>
<dbReference type="AlphaFoldDB" id="A0A0C3CK80"/>
<evidence type="ECO:0000313" key="1">
    <source>
        <dbReference type="EMBL" id="KIM44524.1"/>
    </source>
</evidence>
<protein>
    <submittedName>
        <fullName evidence="1">Uncharacterized protein</fullName>
    </submittedName>
</protein>
<reference evidence="1 2" key="1">
    <citation type="submission" date="2014-04" db="EMBL/GenBank/DDBJ databases">
        <authorList>
            <consortium name="DOE Joint Genome Institute"/>
            <person name="Kuo A."/>
            <person name="Gay G."/>
            <person name="Dore J."/>
            <person name="Kohler A."/>
            <person name="Nagy L.G."/>
            <person name="Floudas D."/>
            <person name="Copeland A."/>
            <person name="Barry K.W."/>
            <person name="Cichocki N."/>
            <person name="Veneault-Fourrey C."/>
            <person name="LaButti K."/>
            <person name="Lindquist E.A."/>
            <person name="Lipzen A."/>
            <person name="Lundell T."/>
            <person name="Morin E."/>
            <person name="Murat C."/>
            <person name="Sun H."/>
            <person name="Tunlid A."/>
            <person name="Henrissat B."/>
            <person name="Grigoriev I.V."/>
            <person name="Hibbett D.S."/>
            <person name="Martin F."/>
            <person name="Nordberg H.P."/>
            <person name="Cantor M.N."/>
            <person name="Hua S.X."/>
        </authorList>
    </citation>
    <scope>NUCLEOTIDE SEQUENCE [LARGE SCALE GENOMIC DNA]</scope>
    <source>
        <strain evidence="2">h7</strain>
    </source>
</reference>
<evidence type="ECO:0000313" key="2">
    <source>
        <dbReference type="Proteomes" id="UP000053424"/>
    </source>
</evidence>
<dbReference type="Proteomes" id="UP000053424">
    <property type="component" value="Unassembled WGS sequence"/>
</dbReference>
<proteinExistence type="predicted"/>
<sequence>MQIAEEFAFDEYFTTQSIEWCRNARYDRKRLVGNGELVLISDTYEAAGWGKLAYRTTMKGGANKQNPSISFCQDPRDGSYRKKYDFHRCDAAVYQRAPAISAVDQCIGFRGYVIKCPREAWSSM</sequence>
<keyword evidence="2" id="KW-1185">Reference proteome</keyword>